<dbReference type="InterPro" id="IPR036962">
    <property type="entry name" value="Glyco_hydro_3_N_sf"/>
</dbReference>
<comment type="catalytic activity">
    <reaction evidence="1 11">
        <text>Hydrolysis of terminal, non-reducing beta-D-glucosyl residues with release of beta-D-glucose.</text>
        <dbReference type="EC" id="3.2.1.21"/>
    </reaction>
</comment>
<evidence type="ECO:0000256" key="11">
    <source>
        <dbReference type="RuleBase" id="RU361161"/>
    </source>
</evidence>
<dbReference type="FunFam" id="3.20.20.300:FF:000002">
    <property type="entry name" value="Probable beta-glucosidase"/>
    <property type="match status" value="1"/>
</dbReference>
<keyword evidence="7" id="KW-0325">Glycoprotein</keyword>
<dbReference type="FunFam" id="3.40.50.1700:FF:000003">
    <property type="entry name" value="Probable beta-glucosidase"/>
    <property type="match status" value="1"/>
</dbReference>
<proteinExistence type="evidence at transcript level"/>
<dbReference type="Pfam" id="PF01915">
    <property type="entry name" value="Glyco_hydro_3_C"/>
    <property type="match status" value="1"/>
</dbReference>
<dbReference type="SMART" id="SM01217">
    <property type="entry name" value="Fn3_like"/>
    <property type="match status" value="1"/>
</dbReference>
<dbReference type="InterPro" id="IPR019800">
    <property type="entry name" value="Glyco_hydro_3_AS"/>
</dbReference>
<dbReference type="Pfam" id="PF00933">
    <property type="entry name" value="Glyco_hydro_3"/>
    <property type="match status" value="1"/>
</dbReference>
<protein>
    <recommendedName>
        <fullName evidence="4 11">beta-glucosidase</fullName>
        <ecNumber evidence="4 11">3.2.1.21</ecNumber>
    </recommendedName>
</protein>
<dbReference type="InterPro" id="IPR017853">
    <property type="entry name" value="GH"/>
</dbReference>
<dbReference type="InterPro" id="IPR002772">
    <property type="entry name" value="Glyco_hydro_3_C"/>
</dbReference>
<keyword evidence="6" id="KW-0136">Cellulose degradation</keyword>
<dbReference type="PRINTS" id="PR00133">
    <property type="entry name" value="GLHYDRLASE3"/>
</dbReference>
<evidence type="ECO:0000256" key="5">
    <source>
        <dbReference type="ARBA" id="ARBA00022801"/>
    </source>
</evidence>
<reference evidence="14" key="1">
    <citation type="submission" date="2012-04" db="EMBL/GenBank/DDBJ databases">
        <title>A novel cold-adapted beta glucosidase from the psychrophilic yeast Glaciozyma antarctica PI12: cloning expression in Pichia pastoris and characterization.</title>
        <authorList>
            <person name="Bharudin I."/>
            <person name="Abu Bakar F.D."/>
            <person name="Mahadi N.M."/>
            <person name="Abdul Murad A.M."/>
        </authorList>
    </citation>
    <scope>NUCLEOTIDE SEQUENCE</scope>
    <source>
        <strain evidence="14">PI12</strain>
    </source>
</reference>
<dbReference type="Gene3D" id="3.40.50.1700">
    <property type="entry name" value="Glycoside hydrolase family 3 C-terminal domain"/>
    <property type="match status" value="1"/>
</dbReference>
<evidence type="ECO:0000256" key="7">
    <source>
        <dbReference type="ARBA" id="ARBA00023180"/>
    </source>
</evidence>
<keyword evidence="5 11" id="KW-0378">Hydrolase</keyword>
<evidence type="ECO:0000256" key="8">
    <source>
        <dbReference type="ARBA" id="ARBA00023277"/>
    </source>
</evidence>
<dbReference type="InterPro" id="IPR036881">
    <property type="entry name" value="Glyco_hydro_3_C_sf"/>
</dbReference>
<evidence type="ECO:0000256" key="1">
    <source>
        <dbReference type="ARBA" id="ARBA00000448"/>
    </source>
</evidence>
<dbReference type="Pfam" id="PF14310">
    <property type="entry name" value="Fn3-like"/>
    <property type="match status" value="1"/>
</dbReference>
<dbReference type="Gene3D" id="2.60.40.10">
    <property type="entry name" value="Immunoglobulins"/>
    <property type="match status" value="1"/>
</dbReference>
<comment type="similarity">
    <text evidence="3 11">Belongs to the glycosyl hydrolase 3 family.</text>
</comment>
<accession>I3UJK0</accession>
<evidence type="ECO:0000256" key="9">
    <source>
        <dbReference type="ARBA" id="ARBA00023295"/>
    </source>
</evidence>
<keyword evidence="10 11" id="KW-0624">Polysaccharide degradation</keyword>
<feature type="domain" description="Fibronectin type III-like" evidence="13">
    <location>
        <begin position="768"/>
        <end position="837"/>
    </location>
</feature>
<dbReference type="Gene3D" id="3.20.20.300">
    <property type="entry name" value="Glycoside hydrolase, family 3, N-terminal domain"/>
    <property type="match status" value="1"/>
</dbReference>
<feature type="compositionally biased region" description="Low complexity" evidence="12">
    <location>
        <begin position="16"/>
        <end position="26"/>
    </location>
</feature>
<keyword evidence="9 11" id="KW-0326">Glycosidase</keyword>
<evidence type="ECO:0000256" key="3">
    <source>
        <dbReference type="ARBA" id="ARBA00005336"/>
    </source>
</evidence>
<dbReference type="GO" id="GO:0030245">
    <property type="term" value="P:cellulose catabolic process"/>
    <property type="evidence" value="ECO:0007669"/>
    <property type="project" value="UniProtKB-UniPathway"/>
</dbReference>
<keyword evidence="8 11" id="KW-0119">Carbohydrate metabolism</keyword>
<dbReference type="PANTHER" id="PTHR42715">
    <property type="entry name" value="BETA-GLUCOSIDASE"/>
    <property type="match status" value="1"/>
</dbReference>
<dbReference type="UniPathway" id="UPA00696"/>
<evidence type="ECO:0000256" key="6">
    <source>
        <dbReference type="ARBA" id="ARBA00023001"/>
    </source>
</evidence>
<dbReference type="EMBL" id="JQ941879">
    <property type="protein sequence ID" value="AFK65507.1"/>
    <property type="molecule type" value="mRNA"/>
</dbReference>
<dbReference type="InterPro" id="IPR026891">
    <property type="entry name" value="Fn3-like"/>
</dbReference>
<dbReference type="InterPro" id="IPR050288">
    <property type="entry name" value="Cellulose_deg_GH3"/>
</dbReference>
<evidence type="ECO:0000313" key="14">
    <source>
        <dbReference type="EMBL" id="AFK65507.1"/>
    </source>
</evidence>
<dbReference type="SUPFAM" id="SSF51445">
    <property type="entry name" value="(Trans)glycosidases"/>
    <property type="match status" value="1"/>
</dbReference>
<gene>
    <name evidence="14" type="primary">Bgl</name>
</gene>
<evidence type="ECO:0000256" key="12">
    <source>
        <dbReference type="SAM" id="MobiDB-lite"/>
    </source>
</evidence>
<dbReference type="PANTHER" id="PTHR42715:SF2">
    <property type="entry name" value="BETA-GLUCOSIDASE F-RELATED"/>
    <property type="match status" value="1"/>
</dbReference>
<dbReference type="EC" id="3.2.1.21" evidence="4 11"/>
<evidence type="ECO:0000256" key="10">
    <source>
        <dbReference type="ARBA" id="ARBA00023326"/>
    </source>
</evidence>
<organism evidence="14">
    <name type="scientific">Glaciozyma antarctica</name>
    <dbReference type="NCBI Taxonomy" id="105987"/>
    <lineage>
        <taxon>Eukaryota</taxon>
        <taxon>Fungi</taxon>
        <taxon>Dikarya</taxon>
        <taxon>Basidiomycota</taxon>
        <taxon>Pucciniomycotina</taxon>
        <taxon>Microbotryomycetes</taxon>
        <taxon>Kriegeriales</taxon>
        <taxon>Camptobasidiaceae</taxon>
        <taxon>Glaciozyma</taxon>
    </lineage>
</organism>
<dbReference type="PROSITE" id="PS00775">
    <property type="entry name" value="GLYCOSYL_HYDROL_F3"/>
    <property type="match status" value="1"/>
</dbReference>
<dbReference type="GO" id="GO:0008422">
    <property type="term" value="F:beta-glucosidase activity"/>
    <property type="evidence" value="ECO:0007669"/>
    <property type="project" value="UniProtKB-EC"/>
</dbReference>
<evidence type="ECO:0000256" key="4">
    <source>
        <dbReference type="ARBA" id="ARBA00012744"/>
    </source>
</evidence>
<feature type="region of interest" description="Disordered" evidence="12">
    <location>
        <begin position="1"/>
        <end position="32"/>
    </location>
</feature>
<sequence length="848" mass="91998">MTTPLRQDLRRRRPRIALSPSPSYPDSTPPSPRSWGIRTHLMAPLLPALVVLYLAVSTTSTSLRTRSVQDGVPDGAPPGFEQYISPIIVPSPNISGSGGWAPALKKARHFVDQLTLPELVNLTTGAGILNRCVGNTGTVERLGFEGICLEDSPLGVRFADFVSAFSAGINAAATWDKNLIRRRGVAMGKEFRGKGVNVALGPMMNMGRAPAAGRNWEGFGADPYLTGVASVETIEGTQSQGVIACAKHWIGNEQEHFRGGSGSQTSSSNINDRTMHEIYMWPFAESVRAGVGSVMCSYNRLNQTHACENSMINNGLLKEELDFQGFVVSDWAAIVSGVSTALGGTDMNMPGFYAYTNLEDSQSNPAVSNTSYWGAALVEAVNNGSVPLTRVQDMVMRTMAAYYKLGQDKDFPAVNFHQLTQDTYLNGELVNEHVNVQRDHRKLIREMGAASTVLLKNERKTLPLDAASFARWGFFGSDAGPGENGPNGCLDRACSEGTLAMGWGSGTANFPYLVDPYSALQTFIHSVKNNAVIEAVLNDYSPQVATIASLADICLVFANSNSGEGFATVDENAGDRNNLTLWHSGDDLIANVSSRCSNTVVILHTVGPVIVESWIDHPNVTAVLYAGLPGQESGNSIVDVLFGGVNPSARLPYTISKAREDYPADILYTAPSDVVPQLSYSEELLLDYRWFDAKSIAPRFEFGFGLSYTSFDYTKLSIKPSGFHRRSKQVWENWNDESNAPGGPPGLWEDVVQVEFTVRNTGGVDGNEVSQVYLGFPEGAGEPPKVLRGFERTFLKKGAKTTVVVKLNRKALSIWDVVKQAWAVPKGDFKVFVGQSSRKIVLTGSFQQ</sequence>
<name>I3UJK0_9BASI</name>
<dbReference type="SUPFAM" id="SSF52279">
    <property type="entry name" value="Beta-D-glucan exohydrolase, C-terminal domain"/>
    <property type="match status" value="1"/>
</dbReference>
<dbReference type="InterPro" id="IPR001764">
    <property type="entry name" value="Glyco_hydro_3_N"/>
</dbReference>
<evidence type="ECO:0000259" key="13">
    <source>
        <dbReference type="SMART" id="SM01217"/>
    </source>
</evidence>
<dbReference type="AlphaFoldDB" id="I3UJK0"/>
<dbReference type="InterPro" id="IPR013783">
    <property type="entry name" value="Ig-like_fold"/>
</dbReference>
<evidence type="ECO:0000256" key="2">
    <source>
        <dbReference type="ARBA" id="ARBA00004987"/>
    </source>
</evidence>
<comment type="pathway">
    <text evidence="2 11">Glycan metabolism; cellulose degradation.</text>
</comment>